<feature type="region of interest" description="Disordered" evidence="1">
    <location>
        <begin position="69"/>
        <end position="121"/>
    </location>
</feature>
<evidence type="ECO:0008006" key="4">
    <source>
        <dbReference type="Google" id="ProtNLM"/>
    </source>
</evidence>
<accession>A0A518BW39</accession>
<organism evidence="2 3">
    <name type="scientific">Mucisphaera calidilacus</name>
    <dbReference type="NCBI Taxonomy" id="2527982"/>
    <lineage>
        <taxon>Bacteria</taxon>
        <taxon>Pseudomonadati</taxon>
        <taxon>Planctomycetota</taxon>
        <taxon>Phycisphaerae</taxon>
        <taxon>Phycisphaerales</taxon>
        <taxon>Phycisphaeraceae</taxon>
        <taxon>Mucisphaera</taxon>
    </lineage>
</organism>
<evidence type="ECO:0000313" key="2">
    <source>
        <dbReference type="EMBL" id="QDU71203.1"/>
    </source>
</evidence>
<sequence>MAEAMAYQTGQEVRHPKRPEWGTGVVRSVEPITHHGVQAQRVAVDFANKGRVVVNTAIASLEITGNAEPAAAGTRVSPRKLPSRLTTQQEAGQKGSVRPGDAGWLNELERGGGATSSGDLWSLPSSMTDPFASLKQRLLATLDSYRFTTDPRSLIEWAVVQTGLDDPLSKYTRSELERAFPRFSRDRDNHLAELIRTIKRQMQHVILDEVRAEIELPAAHKALHKTSRSV</sequence>
<gene>
    <name evidence="2" type="ORF">Pan265_10520</name>
</gene>
<proteinExistence type="predicted"/>
<evidence type="ECO:0000313" key="3">
    <source>
        <dbReference type="Proteomes" id="UP000320386"/>
    </source>
</evidence>
<dbReference type="KEGG" id="mcad:Pan265_10520"/>
<evidence type="ECO:0000256" key="1">
    <source>
        <dbReference type="SAM" id="MobiDB-lite"/>
    </source>
</evidence>
<protein>
    <recommendedName>
        <fullName evidence="4">DUF3553 domain-containing protein</fullName>
    </recommendedName>
</protein>
<dbReference type="Pfam" id="PF12073">
    <property type="entry name" value="DUF3553"/>
    <property type="match status" value="1"/>
</dbReference>
<dbReference type="AlphaFoldDB" id="A0A518BW39"/>
<dbReference type="EMBL" id="CP036280">
    <property type="protein sequence ID" value="QDU71203.1"/>
    <property type="molecule type" value="Genomic_DNA"/>
</dbReference>
<keyword evidence="3" id="KW-1185">Reference proteome</keyword>
<name>A0A518BW39_9BACT</name>
<dbReference type="Proteomes" id="UP000320386">
    <property type="component" value="Chromosome"/>
</dbReference>
<reference evidence="2 3" key="1">
    <citation type="submission" date="2019-02" db="EMBL/GenBank/DDBJ databases">
        <title>Deep-cultivation of Planctomycetes and their phenomic and genomic characterization uncovers novel biology.</title>
        <authorList>
            <person name="Wiegand S."/>
            <person name="Jogler M."/>
            <person name="Boedeker C."/>
            <person name="Pinto D."/>
            <person name="Vollmers J."/>
            <person name="Rivas-Marin E."/>
            <person name="Kohn T."/>
            <person name="Peeters S.H."/>
            <person name="Heuer A."/>
            <person name="Rast P."/>
            <person name="Oberbeckmann S."/>
            <person name="Bunk B."/>
            <person name="Jeske O."/>
            <person name="Meyerdierks A."/>
            <person name="Storesund J.E."/>
            <person name="Kallscheuer N."/>
            <person name="Luecker S."/>
            <person name="Lage O.M."/>
            <person name="Pohl T."/>
            <person name="Merkel B.J."/>
            <person name="Hornburger P."/>
            <person name="Mueller R.-W."/>
            <person name="Bruemmer F."/>
            <person name="Labrenz M."/>
            <person name="Spormann A.M."/>
            <person name="Op den Camp H."/>
            <person name="Overmann J."/>
            <person name="Amann R."/>
            <person name="Jetten M.S.M."/>
            <person name="Mascher T."/>
            <person name="Medema M.H."/>
            <person name="Devos D.P."/>
            <person name="Kaster A.-K."/>
            <person name="Ovreas L."/>
            <person name="Rohde M."/>
            <person name="Galperin M.Y."/>
            <person name="Jogler C."/>
        </authorList>
    </citation>
    <scope>NUCLEOTIDE SEQUENCE [LARGE SCALE GENOMIC DNA]</scope>
    <source>
        <strain evidence="2 3">Pan265</strain>
    </source>
</reference>
<dbReference type="InterPro" id="IPR021938">
    <property type="entry name" value="DUF3553"/>
</dbReference>